<reference evidence="7 8" key="1">
    <citation type="submission" date="2017-10" db="EMBL/GenBank/DDBJ databases">
        <title>Draft genome sequences of strains TRE 1, TRE 9, TRE H and TRI 7, isolated from tamarins, belonging to four potential novel Bifidobacterium species.</title>
        <authorList>
            <person name="Mattarelli P."/>
            <person name="Modesto M."/>
            <person name="Puglisi E."/>
            <person name="Morelli L."/>
            <person name="Spezio C."/>
            <person name="Bonetti A."/>
            <person name="Sandri C."/>
        </authorList>
    </citation>
    <scope>NUCLEOTIDE SEQUENCE [LARGE SCALE GENOMIC DNA]</scope>
    <source>
        <strain evidence="8">TRE1</strain>
    </source>
</reference>
<evidence type="ECO:0000313" key="7">
    <source>
        <dbReference type="EMBL" id="PJM73834.1"/>
    </source>
</evidence>
<dbReference type="PANTHER" id="PTHR37316:SF1">
    <property type="entry name" value="TEICHOIC ACID GLYCEROL-PHOSPHATE PRIMASE"/>
    <property type="match status" value="1"/>
</dbReference>
<evidence type="ECO:0000256" key="4">
    <source>
        <dbReference type="ARBA" id="ARBA00022679"/>
    </source>
</evidence>
<dbReference type="GO" id="GO:0047355">
    <property type="term" value="F:CDP-glycerol glycerophosphotransferase activity"/>
    <property type="evidence" value="ECO:0007669"/>
    <property type="project" value="InterPro"/>
</dbReference>
<dbReference type="AlphaFoldDB" id="A0A2M9HAJ7"/>
<gene>
    <name evidence="7" type="ORF">CS006_01275</name>
</gene>
<sequence length="428" mass="48326">MNAIAWLITMICGVFARFPRRRRIVLLSRQSHNPLDFRILEPYLRQAFPNHRIVRCTVRKGGRLGIVTMMEQMWLSSTSTLCIVDGYVPAVSIPRNHDGLRDAMPPCVQMWHALGAVKKFGYQSLDTPAGRSSKAAHALAMHRGYAFVISGFSGTVHDLADAFGYDDRSIRPLGLPRADYLTRPEYAARRRYNSDATRRWLELSDSMLRDHTIVLYAPTFRKNAADEQWHRHYIESLYESLPEDAILVVSGHPLDTMHETWLEGRARLRFLRSVASIDALSFADYVVTDYSAVAFESMLLKRPTLFYVPDIDEYRASPGLNIDMESMLPTVTFRDARDLGKYIARDRIEHCYDVSALHEFCASYGIADVRESSTSSCERIIRALTPLVDERQAVREHVAVAVPVRVPVPVPVTAAAVAARVPTASTVL</sequence>
<dbReference type="InterPro" id="IPR043148">
    <property type="entry name" value="TagF_C"/>
</dbReference>
<organism evidence="7 8">
    <name type="scientific">Bifidobacterium primatium</name>
    <dbReference type="NCBI Taxonomy" id="2045438"/>
    <lineage>
        <taxon>Bacteria</taxon>
        <taxon>Bacillati</taxon>
        <taxon>Actinomycetota</taxon>
        <taxon>Actinomycetes</taxon>
        <taxon>Bifidobacteriales</taxon>
        <taxon>Bifidobacteriaceae</taxon>
        <taxon>Bifidobacterium</taxon>
    </lineage>
</organism>
<dbReference type="GO" id="GO:0005886">
    <property type="term" value="C:plasma membrane"/>
    <property type="evidence" value="ECO:0007669"/>
    <property type="project" value="UniProtKB-SubCell"/>
</dbReference>
<dbReference type="Gene3D" id="3.40.50.11820">
    <property type="match status" value="1"/>
</dbReference>
<evidence type="ECO:0000256" key="5">
    <source>
        <dbReference type="ARBA" id="ARBA00022944"/>
    </source>
</evidence>
<protein>
    <recommendedName>
        <fullName evidence="9">CDP-glycerol--glycerophosphate glycerophosphotransferase</fullName>
    </recommendedName>
</protein>
<evidence type="ECO:0000256" key="1">
    <source>
        <dbReference type="ARBA" id="ARBA00004202"/>
    </source>
</evidence>
<dbReference type="EMBL" id="PEBI01000001">
    <property type="protein sequence ID" value="PJM73834.1"/>
    <property type="molecule type" value="Genomic_DNA"/>
</dbReference>
<accession>A0A2M9HAJ7</accession>
<keyword evidence="5" id="KW-0777">Teichoic acid biosynthesis</keyword>
<dbReference type="RefSeq" id="WP_100509980.1">
    <property type="nucleotide sequence ID" value="NZ_PEBI01000001.1"/>
</dbReference>
<evidence type="ECO:0000313" key="8">
    <source>
        <dbReference type="Proteomes" id="UP000229095"/>
    </source>
</evidence>
<evidence type="ECO:0000256" key="3">
    <source>
        <dbReference type="ARBA" id="ARBA00022475"/>
    </source>
</evidence>
<comment type="caution">
    <text evidence="7">The sequence shown here is derived from an EMBL/GenBank/DDBJ whole genome shotgun (WGS) entry which is preliminary data.</text>
</comment>
<dbReference type="InterPro" id="IPR007554">
    <property type="entry name" value="Glycerophosphate_synth"/>
</dbReference>
<dbReference type="Gene3D" id="3.40.50.12580">
    <property type="match status" value="1"/>
</dbReference>
<keyword evidence="6" id="KW-0472">Membrane</keyword>
<keyword evidence="4" id="KW-0808">Transferase</keyword>
<comment type="subcellular location">
    <subcellularLocation>
        <location evidence="1">Cell membrane</location>
        <topology evidence="1">Peripheral membrane protein</topology>
    </subcellularLocation>
</comment>
<keyword evidence="3" id="KW-1003">Cell membrane</keyword>
<proteinExistence type="inferred from homology"/>
<name>A0A2M9HAJ7_9BIFI</name>
<evidence type="ECO:0000256" key="6">
    <source>
        <dbReference type="ARBA" id="ARBA00023136"/>
    </source>
</evidence>
<keyword evidence="8" id="KW-1185">Reference proteome</keyword>
<dbReference type="PANTHER" id="PTHR37316">
    <property type="entry name" value="TEICHOIC ACID GLYCEROL-PHOSPHATE PRIMASE"/>
    <property type="match status" value="1"/>
</dbReference>
<evidence type="ECO:0008006" key="9">
    <source>
        <dbReference type="Google" id="ProtNLM"/>
    </source>
</evidence>
<dbReference type="SUPFAM" id="SSF53756">
    <property type="entry name" value="UDP-Glycosyltransferase/glycogen phosphorylase"/>
    <property type="match status" value="1"/>
</dbReference>
<dbReference type="InterPro" id="IPR051612">
    <property type="entry name" value="Teichoic_Acid_Biosynth"/>
</dbReference>
<dbReference type="GO" id="GO:0019350">
    <property type="term" value="P:teichoic acid biosynthetic process"/>
    <property type="evidence" value="ECO:0007669"/>
    <property type="project" value="UniProtKB-KW"/>
</dbReference>
<dbReference type="Proteomes" id="UP000229095">
    <property type="component" value="Unassembled WGS sequence"/>
</dbReference>
<dbReference type="Pfam" id="PF04464">
    <property type="entry name" value="Glyphos_transf"/>
    <property type="match status" value="1"/>
</dbReference>
<dbReference type="InterPro" id="IPR043149">
    <property type="entry name" value="TagF_N"/>
</dbReference>
<dbReference type="OrthoDB" id="8549922at2"/>
<comment type="similarity">
    <text evidence="2">Belongs to the CDP-glycerol glycerophosphotransferase family.</text>
</comment>
<evidence type="ECO:0000256" key="2">
    <source>
        <dbReference type="ARBA" id="ARBA00010488"/>
    </source>
</evidence>